<proteinExistence type="inferred from homology"/>
<feature type="transmembrane region" description="Helical" evidence="8">
    <location>
        <begin position="207"/>
        <end position="234"/>
    </location>
</feature>
<comment type="similarity">
    <text evidence="3">Belongs to the major facilitator superfamily. TCR/Tet family.</text>
</comment>
<keyword evidence="7 8" id="KW-0472">Membrane</keyword>
<protein>
    <submittedName>
        <fullName evidence="10">Tetracycline resistance MFS efflux pump</fullName>
    </submittedName>
</protein>
<evidence type="ECO:0000256" key="5">
    <source>
        <dbReference type="ARBA" id="ARBA00022692"/>
    </source>
</evidence>
<evidence type="ECO:0000256" key="7">
    <source>
        <dbReference type="ARBA" id="ARBA00023136"/>
    </source>
</evidence>
<evidence type="ECO:0000256" key="3">
    <source>
        <dbReference type="ARBA" id="ARBA00007520"/>
    </source>
</evidence>
<dbReference type="CDD" id="cd17388">
    <property type="entry name" value="MFS_TetA"/>
    <property type="match status" value="1"/>
</dbReference>
<dbReference type="PROSITE" id="PS00216">
    <property type="entry name" value="SUGAR_TRANSPORT_1"/>
    <property type="match status" value="1"/>
</dbReference>
<dbReference type="EMBL" id="BMZF01000001">
    <property type="protein sequence ID" value="GHA44978.1"/>
    <property type="molecule type" value="Genomic_DNA"/>
</dbReference>
<feature type="transmembrane region" description="Helical" evidence="8">
    <location>
        <begin position="79"/>
        <end position="96"/>
    </location>
</feature>
<dbReference type="Gene3D" id="1.20.1250.20">
    <property type="entry name" value="MFS general substrate transporter like domains"/>
    <property type="match status" value="1"/>
</dbReference>
<reference evidence="11" key="1">
    <citation type="journal article" date="2019" name="Int. J. Syst. Evol. Microbiol.">
        <title>The Global Catalogue of Microorganisms (GCM) 10K type strain sequencing project: providing services to taxonomists for standard genome sequencing and annotation.</title>
        <authorList>
            <consortium name="The Broad Institute Genomics Platform"/>
            <consortium name="The Broad Institute Genome Sequencing Center for Infectious Disease"/>
            <person name="Wu L."/>
            <person name="Ma J."/>
        </authorList>
    </citation>
    <scope>NUCLEOTIDE SEQUENCE [LARGE SCALE GENOMIC DNA]</scope>
    <source>
        <strain evidence="11">KCTC 32465</strain>
    </source>
</reference>
<evidence type="ECO:0000256" key="2">
    <source>
        <dbReference type="ARBA" id="ARBA00004141"/>
    </source>
</evidence>
<feature type="domain" description="Major facilitator superfamily (MFS) profile" evidence="9">
    <location>
        <begin position="8"/>
        <end position="403"/>
    </location>
</feature>
<comment type="function">
    <text evidence="1">Resistance to tetracycline by an active tetracycline efflux. This is an energy-dependent process that decreases the accumulation of the antibiotic in whole cells. This protein functions as a metal-tetracycline/H(+) antiporter.</text>
</comment>
<dbReference type="InterPro" id="IPR020846">
    <property type="entry name" value="MFS_dom"/>
</dbReference>
<evidence type="ECO:0000259" key="9">
    <source>
        <dbReference type="PROSITE" id="PS50850"/>
    </source>
</evidence>
<organism evidence="10 11">
    <name type="scientific">Paramylibacter ulvae</name>
    <dbReference type="NCBI Taxonomy" id="1651968"/>
    <lineage>
        <taxon>Bacteria</taxon>
        <taxon>Pseudomonadati</taxon>
        <taxon>Pseudomonadota</taxon>
        <taxon>Alphaproteobacteria</taxon>
        <taxon>Rhodobacterales</taxon>
        <taxon>Paracoccaceae</taxon>
        <taxon>Paramylibacter</taxon>
    </lineage>
</organism>
<feature type="transmembrane region" description="Helical" evidence="8">
    <location>
        <begin position="254"/>
        <end position="275"/>
    </location>
</feature>
<dbReference type="PANTHER" id="PTHR23504:SF15">
    <property type="entry name" value="MAJOR FACILITATOR SUPERFAMILY (MFS) PROFILE DOMAIN-CONTAINING PROTEIN"/>
    <property type="match status" value="1"/>
</dbReference>
<comment type="subcellular location">
    <subcellularLocation>
        <location evidence="2">Membrane</location>
        <topology evidence="2">Multi-pass membrane protein</topology>
    </subcellularLocation>
</comment>
<feature type="transmembrane region" description="Helical" evidence="8">
    <location>
        <begin position="47"/>
        <end position="67"/>
    </location>
</feature>
<accession>A0ABQ3CWS1</accession>
<dbReference type="SUPFAM" id="SSF103473">
    <property type="entry name" value="MFS general substrate transporter"/>
    <property type="match status" value="1"/>
</dbReference>
<evidence type="ECO:0000256" key="1">
    <source>
        <dbReference type="ARBA" id="ARBA00003279"/>
    </source>
</evidence>
<dbReference type="Proteomes" id="UP000634455">
    <property type="component" value="Unassembled WGS sequence"/>
</dbReference>
<feature type="transmembrane region" description="Helical" evidence="8">
    <location>
        <begin position="102"/>
        <end position="125"/>
    </location>
</feature>
<dbReference type="InterPro" id="IPR011701">
    <property type="entry name" value="MFS"/>
</dbReference>
<dbReference type="InterPro" id="IPR005829">
    <property type="entry name" value="Sugar_transporter_CS"/>
</dbReference>
<feature type="transmembrane region" description="Helical" evidence="8">
    <location>
        <begin position="165"/>
        <end position="186"/>
    </location>
</feature>
<dbReference type="InterPro" id="IPR001958">
    <property type="entry name" value="Tet-R_TetA/multi-R_MdtG-like"/>
</dbReference>
<feature type="transmembrane region" description="Helical" evidence="8">
    <location>
        <begin position="306"/>
        <end position="329"/>
    </location>
</feature>
<evidence type="ECO:0000256" key="6">
    <source>
        <dbReference type="ARBA" id="ARBA00022989"/>
    </source>
</evidence>
<feature type="transmembrane region" description="Helical" evidence="8">
    <location>
        <begin position="137"/>
        <end position="159"/>
    </location>
</feature>
<evidence type="ECO:0000313" key="11">
    <source>
        <dbReference type="Proteomes" id="UP000634455"/>
    </source>
</evidence>
<sequence>MQMSRKLAVYFVLMTIVIDAMGIGIIMPVMPDLIRELRGADLSDAALWGGVLSSSFAVMQFLCGAAVGNLSDRYGRRPILLASLGVVAVDYIIMGFTNSIWIVFLGRIVGGVASATQSTASAYMADISKPEEKAQNFGLIGAAFGIGFILGPLLGGLLSEFGSRAPFFAAAVLATLNMCMGYFVLNETVTDAIRRPLEMRRMNPFRALKHVGSFPGLGMLLGMFFFHQVAFFVYPTVWSYYTQLRYDWQALQVGISLMAFGIGMAVVQGGLIRLIVPRIGEWNTVIMGLLVSIVAFVLIGSATQGWMIYAIIPLCSLGLITSPALSGIMSRATPDNAQGELQGVMTAVGAIGTIISPLMMTGSFSYFTRPDAPIHFPSAPFALAMVLEIIALGLFVIAMRGQVVRAK</sequence>
<dbReference type="PANTHER" id="PTHR23504">
    <property type="entry name" value="MAJOR FACILITATOR SUPERFAMILY DOMAIN-CONTAINING PROTEIN 10"/>
    <property type="match status" value="1"/>
</dbReference>
<gene>
    <name evidence="10" type="ORF">GCM10008927_07380</name>
</gene>
<evidence type="ECO:0000313" key="10">
    <source>
        <dbReference type="EMBL" id="GHA44978.1"/>
    </source>
</evidence>
<keyword evidence="5 8" id="KW-0812">Transmembrane</keyword>
<keyword evidence="4" id="KW-0813">Transport</keyword>
<comment type="caution">
    <text evidence="10">The sequence shown here is derived from an EMBL/GenBank/DDBJ whole genome shotgun (WGS) entry which is preliminary data.</text>
</comment>
<dbReference type="InterPro" id="IPR036259">
    <property type="entry name" value="MFS_trans_sf"/>
</dbReference>
<dbReference type="PROSITE" id="PS50850">
    <property type="entry name" value="MFS"/>
    <property type="match status" value="1"/>
</dbReference>
<keyword evidence="11" id="KW-1185">Reference proteome</keyword>
<evidence type="ECO:0000256" key="4">
    <source>
        <dbReference type="ARBA" id="ARBA00022448"/>
    </source>
</evidence>
<feature type="transmembrane region" description="Helical" evidence="8">
    <location>
        <begin position="282"/>
        <end position="300"/>
    </location>
</feature>
<evidence type="ECO:0000256" key="8">
    <source>
        <dbReference type="SAM" id="Phobius"/>
    </source>
</evidence>
<name>A0ABQ3CWS1_9RHOB</name>
<feature type="transmembrane region" description="Helical" evidence="8">
    <location>
        <begin position="7"/>
        <end position="27"/>
    </location>
</feature>
<keyword evidence="6 8" id="KW-1133">Transmembrane helix</keyword>
<dbReference type="PRINTS" id="PR01035">
    <property type="entry name" value="TCRTETA"/>
</dbReference>
<feature type="transmembrane region" description="Helical" evidence="8">
    <location>
        <begin position="341"/>
        <end position="367"/>
    </location>
</feature>
<feature type="transmembrane region" description="Helical" evidence="8">
    <location>
        <begin position="379"/>
        <end position="399"/>
    </location>
</feature>
<dbReference type="Pfam" id="PF07690">
    <property type="entry name" value="MFS_1"/>
    <property type="match status" value="1"/>
</dbReference>